<accession>A0A4P9VEN9</accession>
<dbReference type="PIRSF" id="PIRSF020481">
    <property type="entry name" value="BAP"/>
    <property type="match status" value="1"/>
</dbReference>
<protein>
    <recommendedName>
        <fullName evidence="1">Baseplate J-like central domain-containing protein</fullName>
    </recommendedName>
</protein>
<feature type="domain" description="Baseplate J-like central" evidence="1">
    <location>
        <begin position="114"/>
        <end position="183"/>
    </location>
</feature>
<evidence type="ECO:0000313" key="3">
    <source>
        <dbReference type="Proteomes" id="UP000257039"/>
    </source>
</evidence>
<dbReference type="InterPro" id="IPR014507">
    <property type="entry name" value="Baseplate_assembly_J_pred"/>
</dbReference>
<proteinExistence type="predicted"/>
<dbReference type="InterPro" id="IPR052726">
    <property type="entry name" value="Phage_Baseplate_Hub"/>
</dbReference>
<dbReference type="RefSeq" id="WP_094789828.1">
    <property type="nucleotide sequence ID" value="NZ_NDXW01000008.1"/>
</dbReference>
<dbReference type="InterPro" id="IPR058531">
    <property type="entry name" value="Baseplate_J_M"/>
</dbReference>
<organism evidence="2 3">
    <name type="scientific">Zooshikella ganghwensis</name>
    <dbReference type="NCBI Taxonomy" id="202772"/>
    <lineage>
        <taxon>Bacteria</taxon>
        <taxon>Pseudomonadati</taxon>
        <taxon>Pseudomonadota</taxon>
        <taxon>Gammaproteobacteria</taxon>
        <taxon>Oceanospirillales</taxon>
        <taxon>Zooshikellaceae</taxon>
        <taxon>Zooshikella</taxon>
    </lineage>
</organism>
<dbReference type="EMBL" id="NDXW01000008">
    <property type="protein sequence ID" value="RDH41513.1"/>
    <property type="molecule type" value="Genomic_DNA"/>
</dbReference>
<dbReference type="PANTHER" id="PTHR35862">
    <property type="entry name" value="FELS-2 PROPHAGE PROTEIN"/>
    <property type="match status" value="1"/>
</dbReference>
<dbReference type="PANTHER" id="PTHR35862:SF1">
    <property type="entry name" value="FELS-2 PROPHAGE PROTEIN"/>
    <property type="match status" value="1"/>
</dbReference>
<dbReference type="Proteomes" id="UP000257039">
    <property type="component" value="Unassembled WGS sequence"/>
</dbReference>
<name>A0A4P9VEN9_9GAMM</name>
<gene>
    <name evidence="2" type="ORF">B9G39_28265</name>
</gene>
<sequence length="281" mass="31319">MSSRNAIDLSKLPPLTIIDETTYQDELAQVTAEANLPNPSPADPAYRIASAMCYRHRLLRQKINEQIYALTLAGARGPELDHIGITYYQTPRHPNETDDDYRNRLQLEPEGKSVAGPEGAYIFHALSADALVKDVVVHSPEPVEVDLYILTHEGQGQPTQALLEKVRAYLEPFRPLTDKLNVKPPKALYEYTIEAVLHLKGGPEPAIIEALTKERAQAYAANHHYFGAQVTESGVHAALTVEGVEKVELKGWKDYQCQPAEAAFCTNITIKTKQLTNHEWS</sequence>
<comment type="caution">
    <text evidence="2">The sequence shown here is derived from an EMBL/GenBank/DDBJ whole genome shotgun (WGS) entry which is preliminary data.</text>
</comment>
<dbReference type="Pfam" id="PF26078">
    <property type="entry name" value="Baseplate_J_M"/>
    <property type="match status" value="1"/>
</dbReference>
<dbReference type="AlphaFoldDB" id="A0A4P9VEN9"/>
<evidence type="ECO:0000259" key="1">
    <source>
        <dbReference type="Pfam" id="PF26078"/>
    </source>
</evidence>
<evidence type="ECO:0000313" key="2">
    <source>
        <dbReference type="EMBL" id="RDH41513.1"/>
    </source>
</evidence>
<reference evidence="2 3" key="1">
    <citation type="submission" date="2017-04" db="EMBL/GenBank/DDBJ databases">
        <title>Draft genome sequence of Zooshikella ganghwensis VG4 isolated from Red Sea sediments.</title>
        <authorList>
            <person name="Rehman Z."/>
            <person name="Alam I."/>
            <person name="Kamau A."/>
            <person name="Bajic V."/>
            <person name="Leiknes T."/>
        </authorList>
    </citation>
    <scope>NUCLEOTIDE SEQUENCE [LARGE SCALE GENOMIC DNA]</scope>
    <source>
        <strain evidence="2 3">VG4</strain>
    </source>
</reference>
<keyword evidence="3" id="KW-1185">Reference proteome</keyword>